<dbReference type="SUPFAM" id="SSF56112">
    <property type="entry name" value="Protein kinase-like (PK-like)"/>
    <property type="match status" value="1"/>
</dbReference>
<dbReference type="Pfam" id="PF07714">
    <property type="entry name" value="PK_Tyr_Ser-Thr"/>
    <property type="match status" value="1"/>
</dbReference>
<name>A0A498J9H3_MALDO</name>
<dbReference type="STRING" id="3750.A0A498J9H3"/>
<evidence type="ECO:0000256" key="1">
    <source>
        <dbReference type="PROSITE-ProRule" id="PRU10141"/>
    </source>
</evidence>
<dbReference type="InterPro" id="IPR051681">
    <property type="entry name" value="Ser/Thr_Kinases-Pseudokinases"/>
</dbReference>
<feature type="domain" description="Protein kinase" evidence="3">
    <location>
        <begin position="170"/>
        <end position="257"/>
    </location>
</feature>
<feature type="compositionally biased region" description="Polar residues" evidence="2">
    <location>
        <begin position="12"/>
        <end position="23"/>
    </location>
</feature>
<dbReference type="InterPro" id="IPR017441">
    <property type="entry name" value="Protein_kinase_ATP_BS"/>
</dbReference>
<dbReference type="InterPro" id="IPR001245">
    <property type="entry name" value="Ser-Thr/Tyr_kinase_cat_dom"/>
</dbReference>
<organism evidence="4 5">
    <name type="scientific">Malus domestica</name>
    <name type="common">Apple</name>
    <name type="synonym">Pyrus malus</name>
    <dbReference type="NCBI Taxonomy" id="3750"/>
    <lineage>
        <taxon>Eukaryota</taxon>
        <taxon>Viridiplantae</taxon>
        <taxon>Streptophyta</taxon>
        <taxon>Embryophyta</taxon>
        <taxon>Tracheophyta</taxon>
        <taxon>Spermatophyta</taxon>
        <taxon>Magnoliopsida</taxon>
        <taxon>eudicotyledons</taxon>
        <taxon>Gunneridae</taxon>
        <taxon>Pentapetalae</taxon>
        <taxon>rosids</taxon>
        <taxon>fabids</taxon>
        <taxon>Rosales</taxon>
        <taxon>Rosaceae</taxon>
        <taxon>Amygdaloideae</taxon>
        <taxon>Maleae</taxon>
        <taxon>Malus</taxon>
    </lineage>
</organism>
<dbReference type="InterPro" id="IPR000719">
    <property type="entry name" value="Prot_kinase_dom"/>
</dbReference>
<accession>A0A498J9H3</accession>
<dbReference type="EMBL" id="RDQH01000334">
    <property type="protein sequence ID" value="RXH91475.1"/>
    <property type="molecule type" value="Genomic_DNA"/>
</dbReference>
<dbReference type="PANTHER" id="PTHR44329">
    <property type="entry name" value="SERINE/THREONINE-PROTEIN KINASE TNNI3K-RELATED"/>
    <property type="match status" value="1"/>
</dbReference>
<dbReference type="GO" id="GO:0005524">
    <property type="term" value="F:ATP binding"/>
    <property type="evidence" value="ECO:0007669"/>
    <property type="project" value="UniProtKB-UniRule"/>
</dbReference>
<feature type="binding site" evidence="1">
    <location>
        <position position="197"/>
    </location>
    <ligand>
        <name>ATP</name>
        <dbReference type="ChEBI" id="CHEBI:30616"/>
    </ligand>
</feature>
<dbReference type="PROSITE" id="PS50011">
    <property type="entry name" value="PROTEIN_KINASE_DOM"/>
    <property type="match status" value="1"/>
</dbReference>
<protein>
    <recommendedName>
        <fullName evidence="3">Protein kinase domain-containing protein</fullName>
    </recommendedName>
</protein>
<feature type="region of interest" description="Disordered" evidence="2">
    <location>
        <begin position="124"/>
        <end position="146"/>
    </location>
</feature>
<feature type="compositionally biased region" description="Polar residues" evidence="2">
    <location>
        <begin position="128"/>
        <end position="143"/>
    </location>
</feature>
<dbReference type="GO" id="GO:0004674">
    <property type="term" value="F:protein serine/threonine kinase activity"/>
    <property type="evidence" value="ECO:0007669"/>
    <property type="project" value="TreeGrafter"/>
</dbReference>
<sequence>MNYHKKMGSIFGSPQSGKTNSSSANQIVATNTATAPAASTGCCLGINGCSSSESVNVVPMSQHPTISKLEQQLEQKVLKEKQLRIMYKKRLERTQDYLRYCLQVAQDNGFLNLIHNYKDTGPQPCPPSSNVVTPNASPQFSTTQRHHSSDPAAVIDQAQLNGWYIHPEEIEFEEKIGQGSTAHIYKGTWHGLEVAVKCLYPDFFETNDNGIAFFAQELETLGRQRHQYILQLMGACLDPPNYAWVATEFMNTSRPWK</sequence>
<dbReference type="InterPro" id="IPR011009">
    <property type="entry name" value="Kinase-like_dom_sf"/>
</dbReference>
<evidence type="ECO:0000256" key="2">
    <source>
        <dbReference type="SAM" id="MobiDB-lite"/>
    </source>
</evidence>
<comment type="caution">
    <text evidence="4">The sequence shown here is derived from an EMBL/GenBank/DDBJ whole genome shotgun (WGS) entry which is preliminary data.</text>
</comment>
<evidence type="ECO:0000313" key="4">
    <source>
        <dbReference type="EMBL" id="RXH91475.1"/>
    </source>
</evidence>
<gene>
    <name evidence="4" type="ORF">DVH24_020498</name>
</gene>
<dbReference type="PANTHER" id="PTHR44329:SF11">
    <property type="entry name" value="OS09G0443600 PROTEIN"/>
    <property type="match status" value="1"/>
</dbReference>
<dbReference type="Gene3D" id="3.30.200.20">
    <property type="entry name" value="Phosphorylase Kinase, domain 1"/>
    <property type="match status" value="1"/>
</dbReference>
<evidence type="ECO:0000259" key="3">
    <source>
        <dbReference type="PROSITE" id="PS50011"/>
    </source>
</evidence>
<reference evidence="4 5" key="1">
    <citation type="submission" date="2018-10" db="EMBL/GenBank/DDBJ databases">
        <title>A high-quality apple genome assembly.</title>
        <authorList>
            <person name="Hu J."/>
        </authorList>
    </citation>
    <scope>NUCLEOTIDE SEQUENCE [LARGE SCALE GENOMIC DNA]</scope>
    <source>
        <strain evidence="5">cv. HFTH1</strain>
        <tissue evidence="4">Young leaf</tissue>
    </source>
</reference>
<keyword evidence="5" id="KW-1185">Reference proteome</keyword>
<feature type="region of interest" description="Disordered" evidence="2">
    <location>
        <begin position="1"/>
        <end position="23"/>
    </location>
</feature>
<dbReference type="PROSITE" id="PS00107">
    <property type="entry name" value="PROTEIN_KINASE_ATP"/>
    <property type="match status" value="1"/>
</dbReference>
<keyword evidence="1" id="KW-0547">Nucleotide-binding</keyword>
<dbReference type="Proteomes" id="UP000290289">
    <property type="component" value="Chromosome 8"/>
</dbReference>
<dbReference type="AlphaFoldDB" id="A0A498J9H3"/>
<evidence type="ECO:0000313" key="5">
    <source>
        <dbReference type="Proteomes" id="UP000290289"/>
    </source>
</evidence>
<keyword evidence="1" id="KW-0067">ATP-binding</keyword>
<proteinExistence type="predicted"/>